<reference evidence="8 9" key="1">
    <citation type="submission" date="2018-07" db="EMBL/GenBank/DDBJ databases">
        <title>Genomic Encyclopedia of Type Strains, Phase IV (KMG-IV): sequencing the most valuable type-strain genomes for metagenomic binning, comparative biology and taxonomic classification.</title>
        <authorList>
            <person name="Goeker M."/>
        </authorList>
    </citation>
    <scope>NUCLEOTIDE SEQUENCE [LARGE SCALE GENOMIC DNA]</scope>
    <source>
        <strain evidence="8 9">DSM 27016</strain>
    </source>
</reference>
<comment type="similarity">
    <text evidence="2 4">Belongs to the TPP enzyme family.</text>
</comment>
<keyword evidence="9" id="KW-1185">Reference proteome</keyword>
<dbReference type="GO" id="GO:0050660">
    <property type="term" value="F:flavin adenine dinucleotide binding"/>
    <property type="evidence" value="ECO:0007669"/>
    <property type="project" value="TreeGrafter"/>
</dbReference>
<dbReference type="SUPFAM" id="SSF52467">
    <property type="entry name" value="DHS-like NAD/FAD-binding domain"/>
    <property type="match status" value="1"/>
</dbReference>
<dbReference type="PANTHER" id="PTHR18968">
    <property type="entry name" value="THIAMINE PYROPHOSPHATE ENZYMES"/>
    <property type="match status" value="1"/>
</dbReference>
<dbReference type="AlphaFoldDB" id="A0A369B4U8"/>
<dbReference type="GO" id="GO:0005948">
    <property type="term" value="C:acetolactate synthase complex"/>
    <property type="evidence" value="ECO:0007669"/>
    <property type="project" value="TreeGrafter"/>
</dbReference>
<evidence type="ECO:0000256" key="3">
    <source>
        <dbReference type="ARBA" id="ARBA00023052"/>
    </source>
</evidence>
<evidence type="ECO:0000259" key="5">
    <source>
        <dbReference type="Pfam" id="PF00205"/>
    </source>
</evidence>
<dbReference type="GO" id="GO:0009097">
    <property type="term" value="P:isoleucine biosynthetic process"/>
    <property type="evidence" value="ECO:0007669"/>
    <property type="project" value="TreeGrafter"/>
</dbReference>
<dbReference type="Pfam" id="PF02775">
    <property type="entry name" value="TPP_enzyme_C"/>
    <property type="match status" value="1"/>
</dbReference>
<dbReference type="Gene3D" id="3.40.50.1220">
    <property type="entry name" value="TPP-binding domain"/>
    <property type="match status" value="1"/>
</dbReference>
<dbReference type="RefSeq" id="WP_114297888.1">
    <property type="nucleotide sequence ID" value="NZ_QPJT01000011.1"/>
</dbReference>
<dbReference type="PANTHER" id="PTHR18968:SF166">
    <property type="entry name" value="2-HYDROXYACYL-COA LYASE 2"/>
    <property type="match status" value="1"/>
</dbReference>
<evidence type="ECO:0000313" key="9">
    <source>
        <dbReference type="Proteomes" id="UP000253034"/>
    </source>
</evidence>
<dbReference type="InterPro" id="IPR029035">
    <property type="entry name" value="DHS-like_NAD/FAD-binding_dom"/>
</dbReference>
<dbReference type="InterPro" id="IPR045229">
    <property type="entry name" value="TPP_enz"/>
</dbReference>
<dbReference type="CDD" id="cd07035">
    <property type="entry name" value="TPP_PYR_POX_like"/>
    <property type="match status" value="1"/>
</dbReference>
<protein>
    <submittedName>
        <fullName evidence="8">Acetolactate synthase-1/2/3 large subunit</fullName>
    </submittedName>
</protein>
<evidence type="ECO:0000256" key="2">
    <source>
        <dbReference type="ARBA" id="ARBA00007812"/>
    </source>
</evidence>
<evidence type="ECO:0000313" key="8">
    <source>
        <dbReference type="EMBL" id="RCX16335.1"/>
    </source>
</evidence>
<gene>
    <name evidence="8" type="ORF">DFR58_11180</name>
</gene>
<dbReference type="Gene3D" id="3.40.50.970">
    <property type="match status" value="2"/>
</dbReference>
<feature type="domain" description="Thiamine pyrophosphate enzyme TPP-binding" evidence="6">
    <location>
        <begin position="399"/>
        <end position="547"/>
    </location>
</feature>
<dbReference type="Proteomes" id="UP000253034">
    <property type="component" value="Unassembled WGS sequence"/>
</dbReference>
<accession>A0A369B4U8</accession>
<dbReference type="GO" id="GO:0009099">
    <property type="term" value="P:L-valine biosynthetic process"/>
    <property type="evidence" value="ECO:0007669"/>
    <property type="project" value="TreeGrafter"/>
</dbReference>
<comment type="cofactor">
    <cofactor evidence="1">
        <name>thiamine diphosphate</name>
        <dbReference type="ChEBI" id="CHEBI:58937"/>
    </cofactor>
</comment>
<proteinExistence type="inferred from homology"/>
<dbReference type="FunFam" id="3.40.50.970:FF:000007">
    <property type="entry name" value="Acetolactate synthase"/>
    <property type="match status" value="1"/>
</dbReference>
<keyword evidence="3 4" id="KW-0786">Thiamine pyrophosphate</keyword>
<dbReference type="GO" id="GO:0000287">
    <property type="term" value="F:magnesium ion binding"/>
    <property type="evidence" value="ECO:0007669"/>
    <property type="project" value="InterPro"/>
</dbReference>
<dbReference type="Pfam" id="PF02776">
    <property type="entry name" value="TPP_enzyme_N"/>
    <property type="match status" value="1"/>
</dbReference>
<evidence type="ECO:0000256" key="1">
    <source>
        <dbReference type="ARBA" id="ARBA00001964"/>
    </source>
</evidence>
<sequence length="570" mass="62269">MGKVNGGFLVSQAVQREGIEQVFGLIGYYVSPIFAACSKTGLKIYDTRHEQAAVHMADGYSQLTGNPGVAVVTGGPGFANAISGIIKAYKSFTPLVLITGGFEPQRKDAGGLEDMDQLTLVKQYTKWCGTVYDTARIPEYIAIAFRHAVSGRRGPVVLEIPINYLRNEIDEELVVWPEKYRTDAKIYGDNEKIAEAICLIEKAKKPIIIAGNGVFYSKAEEELKMFAEYTGIPVFTVNAGRGVLPDDHELCFSPGRALEAGPQLYAFKNADTVIVFGSSLDYSVSFGRPPVFAQNQVFIQVDVDPSEIGFSCRNIDVGIVGHSNVVLKQILDSMKASGKVNKNKYSSWISELKKIRFDFWSDLEKDINNNSKPIHPQRLISDIQKVIPKDSVIVMDGSNAMLWACLLFKCYKPGHHVIGPSGTYGPMGTGLPLALGAKIAKPDKVVVLYTGDGSLGFNLIEVNTAVRMGIPVVIIIHNDSSWGFCRETQRTIFGDSSCNYGTDLGFTRYDKIIEDFGGYGELISDPDDIVPALNRAVNSNKIACLNVIVDGEMSPGANFLNGTVKVNEKE</sequence>
<evidence type="ECO:0000259" key="7">
    <source>
        <dbReference type="Pfam" id="PF02776"/>
    </source>
</evidence>
<evidence type="ECO:0000256" key="4">
    <source>
        <dbReference type="RuleBase" id="RU362132"/>
    </source>
</evidence>
<dbReference type="GO" id="GO:0003984">
    <property type="term" value="F:acetolactate synthase activity"/>
    <property type="evidence" value="ECO:0007669"/>
    <property type="project" value="TreeGrafter"/>
</dbReference>
<dbReference type="InterPro" id="IPR011766">
    <property type="entry name" value="TPP_enzyme_TPP-bd"/>
</dbReference>
<dbReference type="CDD" id="cd02004">
    <property type="entry name" value="TPP_BZL_OCoD_HPCL"/>
    <property type="match status" value="1"/>
</dbReference>
<dbReference type="GO" id="GO:0030976">
    <property type="term" value="F:thiamine pyrophosphate binding"/>
    <property type="evidence" value="ECO:0007669"/>
    <property type="project" value="InterPro"/>
</dbReference>
<dbReference type="EMBL" id="QPJT01000011">
    <property type="protein sequence ID" value="RCX16335.1"/>
    <property type="molecule type" value="Genomic_DNA"/>
</dbReference>
<dbReference type="InterPro" id="IPR029061">
    <property type="entry name" value="THDP-binding"/>
</dbReference>
<feature type="domain" description="Thiamine pyrophosphate enzyme central" evidence="5">
    <location>
        <begin position="193"/>
        <end position="330"/>
    </location>
</feature>
<organism evidence="8 9">
    <name type="scientific">Anaerobacterium chartisolvens</name>
    <dbReference type="NCBI Taxonomy" id="1297424"/>
    <lineage>
        <taxon>Bacteria</taxon>
        <taxon>Bacillati</taxon>
        <taxon>Bacillota</taxon>
        <taxon>Clostridia</taxon>
        <taxon>Eubacteriales</taxon>
        <taxon>Oscillospiraceae</taxon>
        <taxon>Anaerobacterium</taxon>
    </lineage>
</organism>
<comment type="caution">
    <text evidence="8">The sequence shown here is derived from an EMBL/GenBank/DDBJ whole genome shotgun (WGS) entry which is preliminary data.</text>
</comment>
<dbReference type="InterPro" id="IPR012001">
    <property type="entry name" value="Thiamin_PyroP_enz_TPP-bd_dom"/>
</dbReference>
<dbReference type="OrthoDB" id="4494979at2"/>
<dbReference type="Pfam" id="PF00205">
    <property type="entry name" value="TPP_enzyme_M"/>
    <property type="match status" value="1"/>
</dbReference>
<evidence type="ECO:0000259" key="6">
    <source>
        <dbReference type="Pfam" id="PF02775"/>
    </source>
</evidence>
<feature type="domain" description="Thiamine pyrophosphate enzyme N-terminal TPP-binding" evidence="7">
    <location>
        <begin position="5"/>
        <end position="119"/>
    </location>
</feature>
<dbReference type="SUPFAM" id="SSF52518">
    <property type="entry name" value="Thiamin diphosphate-binding fold (THDP-binding)"/>
    <property type="match status" value="2"/>
</dbReference>
<name>A0A369B4U8_9FIRM</name>
<dbReference type="InterPro" id="IPR012000">
    <property type="entry name" value="Thiamin_PyroP_enz_cen_dom"/>
</dbReference>